<organism evidence="2 3">
    <name type="scientific">Nepenthes gracilis</name>
    <name type="common">Slender pitcher plant</name>
    <dbReference type="NCBI Taxonomy" id="150966"/>
    <lineage>
        <taxon>Eukaryota</taxon>
        <taxon>Viridiplantae</taxon>
        <taxon>Streptophyta</taxon>
        <taxon>Embryophyta</taxon>
        <taxon>Tracheophyta</taxon>
        <taxon>Spermatophyta</taxon>
        <taxon>Magnoliopsida</taxon>
        <taxon>eudicotyledons</taxon>
        <taxon>Gunneridae</taxon>
        <taxon>Pentapetalae</taxon>
        <taxon>Caryophyllales</taxon>
        <taxon>Nepenthaceae</taxon>
        <taxon>Nepenthes</taxon>
    </lineage>
</organism>
<gene>
    <name evidence="2" type="ORF">Nepgr_001274</name>
</gene>
<dbReference type="AlphaFoldDB" id="A0AAD3RXM5"/>
<sequence>MPENFNHFPSLSQNLTEFDNYVSQPNPASNPVQNPDVNSNPNPSLIQSSFSIFHSISSLNVNQDPTSHNFLTVTIPRRRRRGRPRSTTTSVPSQTQVFSIPQILRNSVEGSNTLSDHFNVVSASSSSPQIPKSNLQNPSSSAPNVPDISEEIIVINKEATAEALTALTAGVSGRFSHQ</sequence>
<dbReference type="EMBL" id="BSYO01000001">
    <property type="protein sequence ID" value="GMG99434.1"/>
    <property type="molecule type" value="Genomic_DNA"/>
</dbReference>
<feature type="region of interest" description="Disordered" evidence="1">
    <location>
        <begin position="20"/>
        <end position="43"/>
    </location>
</feature>
<feature type="region of interest" description="Disordered" evidence="1">
    <location>
        <begin position="122"/>
        <end position="145"/>
    </location>
</feature>
<proteinExistence type="predicted"/>
<protein>
    <submittedName>
        <fullName evidence="2">Uncharacterized protein</fullName>
    </submittedName>
</protein>
<name>A0AAD3RXM5_NEPGR</name>
<evidence type="ECO:0000256" key="1">
    <source>
        <dbReference type="SAM" id="MobiDB-lite"/>
    </source>
</evidence>
<evidence type="ECO:0000313" key="3">
    <source>
        <dbReference type="Proteomes" id="UP001279734"/>
    </source>
</evidence>
<comment type="caution">
    <text evidence="2">The sequence shown here is derived from an EMBL/GenBank/DDBJ whole genome shotgun (WGS) entry which is preliminary data.</text>
</comment>
<feature type="compositionally biased region" description="Polar residues" evidence="1">
    <location>
        <begin position="128"/>
        <end position="143"/>
    </location>
</feature>
<keyword evidence="3" id="KW-1185">Reference proteome</keyword>
<evidence type="ECO:0000313" key="2">
    <source>
        <dbReference type="EMBL" id="GMG99434.1"/>
    </source>
</evidence>
<dbReference type="Proteomes" id="UP001279734">
    <property type="component" value="Unassembled WGS sequence"/>
</dbReference>
<reference evidence="2" key="1">
    <citation type="submission" date="2023-05" db="EMBL/GenBank/DDBJ databases">
        <title>Nepenthes gracilis genome sequencing.</title>
        <authorList>
            <person name="Fukushima K."/>
        </authorList>
    </citation>
    <scope>NUCLEOTIDE SEQUENCE</scope>
    <source>
        <strain evidence="2">SING2019-196</strain>
    </source>
</reference>
<accession>A0AAD3RXM5</accession>